<name>A0ABY7VMV2_9BACT</name>
<sequence>MKLILTLLLFTTYIHSAPHPDEAVAKINSLISSQLEGSLNKKSSDSTFVRRIYLDIIGRIPSIEESSAFIADKNTNKRSSLIKNLLMSEAYVSNNFNFWADILRITKDGGGNLTVMTAAYSEWIKKALRQNMRYDDMVYQLLSSDGPVWENGAASYYLRDSGMPLDNTANTIRVFLGTRIECAQCHDHPFDDWTQMDFYQTAAFTYGYKGGAFPNQKSSNLTSLKKHISQMNKKKFTQATGNKFIRSVTNEQQLDKFLKNPRSEKEIKRSGLSKEQYIKLARKGMEAVKDTRIIQSSSKDTIDSLFGKMRNTSLQFNEKTLQLPHDYKYDDAKPKDAVQPSSMFGNKITIKEGETRREAFAKWLTSPENPTFTRVIANRMWEKAFGVAVFSPVDEINDFTNIRNKEMVDYLEKLMLDLDYNLKAFQYIIYNTDAYQAQVSPVQINTKDPYDFKGPVLRRMSAEQLWDSLVTLSIENPDLYKYSSKTDEALVKSIRNKFDHISNMDTDLFVSKIMSIAEYTAKQQPEINRLRKLALQARKDQDITTMKKYSKELKEITNSISLKTQKTLSVTSSGAMDMNMMQSMNYKAKKVANQIQITSAKTDPNMSKSQQKEEKKQFSTFKKMVSNFYRASELSSPSPRGHFLRDFGQSDRLSIQNANSSPSITQALNLMNGKMFKILSNPHSLLGQKLHASKSSPESFEIIYQAFYSRKPTSDEWAVLAQESKTSKSKATSNILWALLNSKQFTFIQ</sequence>
<evidence type="ECO:0000313" key="3">
    <source>
        <dbReference type="EMBL" id="WDE95375.1"/>
    </source>
</evidence>
<gene>
    <name evidence="3" type="ORF">PQO03_06550</name>
</gene>
<dbReference type="InterPro" id="IPR011444">
    <property type="entry name" value="DUF1549"/>
</dbReference>
<dbReference type="Pfam" id="PF07587">
    <property type="entry name" value="PSD1"/>
    <property type="match status" value="1"/>
</dbReference>
<dbReference type="Pfam" id="PF07583">
    <property type="entry name" value="PSCyt2"/>
    <property type="match status" value="1"/>
</dbReference>
<feature type="domain" description="DUF1549" evidence="1">
    <location>
        <begin position="38"/>
        <end position="204"/>
    </location>
</feature>
<evidence type="ECO:0000259" key="1">
    <source>
        <dbReference type="Pfam" id="PF07583"/>
    </source>
</evidence>
<proteinExistence type="predicted"/>
<feature type="domain" description="DUF1553" evidence="2">
    <location>
        <begin position="356"/>
        <end position="483"/>
    </location>
</feature>
<evidence type="ECO:0000313" key="4">
    <source>
        <dbReference type="Proteomes" id="UP001214250"/>
    </source>
</evidence>
<accession>A0ABY7VMV2</accession>
<dbReference type="InterPro" id="IPR022655">
    <property type="entry name" value="DUF1553"/>
</dbReference>
<dbReference type="Proteomes" id="UP001214250">
    <property type="component" value="Chromosome 1"/>
</dbReference>
<keyword evidence="4" id="KW-1185">Reference proteome</keyword>
<protein>
    <submittedName>
        <fullName evidence="3">DUF1549 domain-containing protein</fullName>
    </submittedName>
</protein>
<evidence type="ECO:0000259" key="2">
    <source>
        <dbReference type="Pfam" id="PF07587"/>
    </source>
</evidence>
<dbReference type="EMBL" id="CP117811">
    <property type="protein sequence ID" value="WDE95375.1"/>
    <property type="molecule type" value="Genomic_DNA"/>
</dbReference>
<dbReference type="PANTHER" id="PTHR35889">
    <property type="entry name" value="CYCLOINULO-OLIGOSACCHARIDE FRUCTANOTRANSFERASE-RELATED"/>
    <property type="match status" value="1"/>
</dbReference>
<dbReference type="RefSeq" id="WP_274148876.1">
    <property type="nucleotide sequence ID" value="NZ_CP117811.1"/>
</dbReference>
<dbReference type="PANTHER" id="PTHR35889:SF3">
    <property type="entry name" value="F-BOX DOMAIN-CONTAINING PROTEIN"/>
    <property type="match status" value="1"/>
</dbReference>
<organism evidence="3 4">
    <name type="scientific">Lentisphaera profundi</name>
    <dbReference type="NCBI Taxonomy" id="1658616"/>
    <lineage>
        <taxon>Bacteria</taxon>
        <taxon>Pseudomonadati</taxon>
        <taxon>Lentisphaerota</taxon>
        <taxon>Lentisphaeria</taxon>
        <taxon>Lentisphaerales</taxon>
        <taxon>Lentisphaeraceae</taxon>
        <taxon>Lentisphaera</taxon>
    </lineage>
</organism>
<reference evidence="3 4" key="1">
    <citation type="submission" date="2023-02" db="EMBL/GenBank/DDBJ databases">
        <title>Genome sequence of Lentisphaera profundi SAORIC-696.</title>
        <authorList>
            <person name="Kim e."/>
            <person name="Cho J.-C."/>
            <person name="Choi A."/>
            <person name="Kang I."/>
        </authorList>
    </citation>
    <scope>NUCLEOTIDE SEQUENCE [LARGE SCALE GENOMIC DNA]</scope>
    <source>
        <strain evidence="3 4">SAORIC-696</strain>
    </source>
</reference>